<dbReference type="PROSITE" id="PS00963">
    <property type="entry name" value="RIBOSOMAL_S2_2"/>
    <property type="match status" value="1"/>
</dbReference>
<dbReference type="Pfam" id="PF00318">
    <property type="entry name" value="Ribosomal_S2"/>
    <property type="match status" value="1"/>
</dbReference>
<evidence type="ECO:0000313" key="7">
    <source>
        <dbReference type="EMBL" id="MDO6964071.1"/>
    </source>
</evidence>
<dbReference type="PANTHER" id="PTHR12534:SF0">
    <property type="entry name" value="SMALL RIBOSOMAL SUBUNIT PROTEIN US2M"/>
    <property type="match status" value="1"/>
</dbReference>
<evidence type="ECO:0000256" key="2">
    <source>
        <dbReference type="ARBA" id="ARBA00022980"/>
    </source>
</evidence>
<evidence type="ECO:0000256" key="6">
    <source>
        <dbReference type="RuleBase" id="RU003631"/>
    </source>
</evidence>
<evidence type="ECO:0000313" key="8">
    <source>
        <dbReference type="Proteomes" id="UP001174932"/>
    </source>
</evidence>
<dbReference type="InterPro" id="IPR005706">
    <property type="entry name" value="Ribosomal_uS2_bac/mit/plastid"/>
</dbReference>
<keyword evidence="3 5" id="KW-0687">Ribonucleoprotein</keyword>
<dbReference type="EMBL" id="JAUOZU010000006">
    <property type="protein sequence ID" value="MDO6964071.1"/>
    <property type="molecule type" value="Genomic_DNA"/>
</dbReference>
<dbReference type="InterPro" id="IPR023591">
    <property type="entry name" value="Ribosomal_uS2_flav_dom_sf"/>
</dbReference>
<evidence type="ECO:0000256" key="5">
    <source>
        <dbReference type="HAMAP-Rule" id="MF_00291"/>
    </source>
</evidence>
<reference evidence="7" key="2">
    <citation type="submission" date="2023-07" db="EMBL/GenBank/DDBJ databases">
        <authorList>
            <person name="Shen H."/>
        </authorList>
    </citation>
    <scope>NUCLEOTIDE SEQUENCE</scope>
    <source>
        <strain evidence="7">TNR-22</strain>
    </source>
</reference>
<dbReference type="InterPro" id="IPR018130">
    <property type="entry name" value="Ribosomal_uS2_CS"/>
</dbReference>
<reference evidence="7" key="1">
    <citation type="journal article" date="2015" name="Int. J. Syst. Evol. Microbiol.">
        <title>Rhizobium alvei sp. nov., isolated from a freshwater river.</title>
        <authorList>
            <person name="Sheu S.Y."/>
            <person name="Huang H.W."/>
            <person name="Young C.C."/>
            <person name="Chen W.M."/>
        </authorList>
    </citation>
    <scope>NUCLEOTIDE SEQUENCE</scope>
    <source>
        <strain evidence="7">TNR-22</strain>
    </source>
</reference>
<comment type="caution">
    <text evidence="7">The sequence shown here is derived from an EMBL/GenBank/DDBJ whole genome shotgun (WGS) entry which is preliminary data.</text>
</comment>
<dbReference type="GO" id="GO:0005840">
    <property type="term" value="C:ribosome"/>
    <property type="evidence" value="ECO:0007669"/>
    <property type="project" value="UniProtKB-KW"/>
</dbReference>
<sequence>MALPDFSMRQLLEAGVHFGHQTHRWNPKMKNYIFGDRGGIHIIDLAQSVPMLHQALKVISDTVAGGGRVLFVGTKRQASDLIADSAKRSAQYYVNSRWLGGMMTNWKTISNSIQRLRKVDEILGSNASGYSKKERLNLEREREKLEKALGGIRNMGGTPDLMVVIDTNKEKIAIDEAKRLGIPVVAIIDSNCDPDLIDYPIPGNDDASRAIALYCDLFARAAIDGISRQQGASGVDLGASAEPIAEPALSEEA</sequence>
<dbReference type="Proteomes" id="UP001174932">
    <property type="component" value="Unassembled WGS sequence"/>
</dbReference>
<dbReference type="CDD" id="cd01425">
    <property type="entry name" value="RPS2"/>
    <property type="match status" value="1"/>
</dbReference>
<dbReference type="PRINTS" id="PR00395">
    <property type="entry name" value="RIBOSOMALS2"/>
</dbReference>
<dbReference type="SUPFAM" id="SSF52313">
    <property type="entry name" value="Ribosomal protein S2"/>
    <property type="match status" value="1"/>
</dbReference>
<dbReference type="NCBIfam" id="TIGR01011">
    <property type="entry name" value="rpsB_bact"/>
    <property type="match status" value="1"/>
</dbReference>
<dbReference type="Gene3D" id="1.10.287.610">
    <property type="entry name" value="Helix hairpin bin"/>
    <property type="match status" value="1"/>
</dbReference>
<organism evidence="7 8">
    <name type="scientific">Rhizobium alvei</name>
    <dbReference type="NCBI Taxonomy" id="1132659"/>
    <lineage>
        <taxon>Bacteria</taxon>
        <taxon>Pseudomonadati</taxon>
        <taxon>Pseudomonadota</taxon>
        <taxon>Alphaproteobacteria</taxon>
        <taxon>Hyphomicrobiales</taxon>
        <taxon>Rhizobiaceae</taxon>
        <taxon>Rhizobium/Agrobacterium group</taxon>
        <taxon>Rhizobium</taxon>
    </lineage>
</organism>
<dbReference type="InterPro" id="IPR001865">
    <property type="entry name" value="Ribosomal_uS2"/>
</dbReference>
<evidence type="ECO:0000256" key="1">
    <source>
        <dbReference type="ARBA" id="ARBA00006242"/>
    </source>
</evidence>
<dbReference type="Gene3D" id="3.40.50.10490">
    <property type="entry name" value="Glucose-6-phosphate isomerase like protein, domain 1"/>
    <property type="match status" value="1"/>
</dbReference>
<keyword evidence="8" id="KW-1185">Reference proteome</keyword>
<dbReference type="HAMAP" id="MF_00291_B">
    <property type="entry name" value="Ribosomal_uS2_B"/>
    <property type="match status" value="1"/>
</dbReference>
<accession>A0ABT8YKL8</accession>
<dbReference type="PANTHER" id="PTHR12534">
    <property type="entry name" value="30S RIBOSOMAL PROTEIN S2 PROKARYOTIC AND ORGANELLAR"/>
    <property type="match status" value="1"/>
</dbReference>
<evidence type="ECO:0000256" key="4">
    <source>
        <dbReference type="ARBA" id="ARBA00035256"/>
    </source>
</evidence>
<proteinExistence type="inferred from homology"/>
<comment type="similarity">
    <text evidence="1 5 6">Belongs to the universal ribosomal protein uS2 family.</text>
</comment>
<protein>
    <recommendedName>
        <fullName evidence="4 5">Small ribosomal subunit protein uS2</fullName>
    </recommendedName>
</protein>
<dbReference type="RefSeq" id="WP_304375985.1">
    <property type="nucleotide sequence ID" value="NZ_JAUOZU010000006.1"/>
</dbReference>
<evidence type="ECO:0000256" key="3">
    <source>
        <dbReference type="ARBA" id="ARBA00023274"/>
    </source>
</evidence>
<keyword evidence="2 5" id="KW-0689">Ribosomal protein</keyword>
<gene>
    <name evidence="5 7" type="primary">rpsB</name>
    <name evidence="7" type="ORF">Q4481_08895</name>
</gene>
<dbReference type="PROSITE" id="PS00962">
    <property type="entry name" value="RIBOSOMAL_S2_1"/>
    <property type="match status" value="1"/>
</dbReference>
<name>A0ABT8YKL8_9HYPH</name>